<keyword evidence="3" id="KW-1003">Cell membrane</keyword>
<feature type="transmembrane region" description="Helical" evidence="7">
    <location>
        <begin position="77"/>
        <end position="97"/>
    </location>
</feature>
<dbReference type="Pfam" id="PF07690">
    <property type="entry name" value="MFS_1"/>
    <property type="match status" value="1"/>
</dbReference>
<sequence length="417" mass="45731">MMSISIKSSMKDFYLMVSGQIITILGSTLLRFALSLYVLDITGRADIFAGLYAVTSIPFLLAPLGGAIADRFNRRNLMVIFDFINATIVLSFIVLLFTGSVSISIILIGTIMFLLAVISAMYSPVVMASIPQLVPETKLEQANGIVNGVQALSNIVAPILGGILYGIIGLKMLVIISCLAFFLSAILEMFITIPFIKRAQESHIIPTIVKDMKEGFIYVLKQPFILKAMLLAALFNLILTPLFVVGGPIILRVTMQSSDTMYGIGMGLIDFATILGALSIGFFAKKLQMKTLYYWMLIIALLVIPVALSVTPFILNLGHYPPFILFILSSILIAMIMTIVSIYVITVVQKKTPNENLGKVMAIITAVSQCMAPIGQIVYGFMFEGFSMKIYLPIFAISFIMIIIAIVTKKILWNEGN</sequence>
<evidence type="ECO:0000256" key="1">
    <source>
        <dbReference type="ARBA" id="ARBA00004651"/>
    </source>
</evidence>
<evidence type="ECO:0000256" key="7">
    <source>
        <dbReference type="SAM" id="Phobius"/>
    </source>
</evidence>
<feature type="transmembrane region" description="Helical" evidence="7">
    <location>
        <begin position="360"/>
        <end position="382"/>
    </location>
</feature>
<dbReference type="InterPro" id="IPR036259">
    <property type="entry name" value="MFS_trans_sf"/>
</dbReference>
<dbReference type="GO" id="GO:0005886">
    <property type="term" value="C:plasma membrane"/>
    <property type="evidence" value="ECO:0007669"/>
    <property type="project" value="UniProtKB-SubCell"/>
</dbReference>
<evidence type="ECO:0000256" key="4">
    <source>
        <dbReference type="ARBA" id="ARBA00022692"/>
    </source>
</evidence>
<dbReference type="CDD" id="cd06173">
    <property type="entry name" value="MFS_MefA_like"/>
    <property type="match status" value="1"/>
</dbReference>
<feature type="transmembrane region" description="Helical" evidence="7">
    <location>
        <begin position="323"/>
        <end position="348"/>
    </location>
</feature>
<feature type="transmembrane region" description="Helical" evidence="7">
    <location>
        <begin position="12"/>
        <end position="39"/>
    </location>
</feature>
<evidence type="ECO:0000256" key="6">
    <source>
        <dbReference type="ARBA" id="ARBA00023136"/>
    </source>
</evidence>
<feature type="transmembrane region" description="Helical" evidence="7">
    <location>
        <begin position="45"/>
        <end position="65"/>
    </location>
</feature>
<keyword evidence="2" id="KW-0813">Transport</keyword>
<dbReference type="GO" id="GO:0022857">
    <property type="term" value="F:transmembrane transporter activity"/>
    <property type="evidence" value="ECO:0007669"/>
    <property type="project" value="InterPro"/>
</dbReference>
<feature type="transmembrane region" description="Helical" evidence="7">
    <location>
        <begin position="228"/>
        <end position="250"/>
    </location>
</feature>
<gene>
    <name evidence="9" type="ORF">BK772_16230</name>
</gene>
<accession>A0A243GHE3</accession>
<feature type="transmembrane region" description="Helical" evidence="7">
    <location>
        <begin position="388"/>
        <end position="407"/>
    </location>
</feature>
<proteinExistence type="predicted"/>
<organism evidence="9 10">
    <name type="scientific">Bacillus thuringiensis subsp. finitimus</name>
    <dbReference type="NCBI Taxonomy" id="29337"/>
    <lineage>
        <taxon>Bacteria</taxon>
        <taxon>Bacillati</taxon>
        <taxon>Bacillota</taxon>
        <taxon>Bacilli</taxon>
        <taxon>Bacillales</taxon>
        <taxon>Bacillaceae</taxon>
        <taxon>Bacillus</taxon>
        <taxon>Bacillus cereus group</taxon>
    </lineage>
</organism>
<dbReference type="PANTHER" id="PTHR43266">
    <property type="entry name" value="MACROLIDE-EFFLUX PROTEIN"/>
    <property type="match status" value="1"/>
</dbReference>
<reference evidence="9 10" key="1">
    <citation type="submission" date="2016-10" db="EMBL/GenBank/DDBJ databases">
        <title>Comparative genomics of Bacillus thuringiensis reveals a path to pathogens against multiple invertebrate hosts.</title>
        <authorList>
            <person name="Zheng J."/>
            <person name="Gao Q."/>
            <person name="Liu H."/>
            <person name="Peng D."/>
            <person name="Ruan L."/>
            <person name="Sun M."/>
        </authorList>
    </citation>
    <scope>NUCLEOTIDE SEQUENCE [LARGE SCALE GENOMIC DNA]</scope>
    <source>
        <strain evidence="9">CTC</strain>
    </source>
</reference>
<dbReference type="AlphaFoldDB" id="A0A243GHE3"/>
<evidence type="ECO:0000256" key="5">
    <source>
        <dbReference type="ARBA" id="ARBA00022989"/>
    </source>
</evidence>
<dbReference type="RefSeq" id="WP_088116162.1">
    <property type="nucleotide sequence ID" value="NZ_NFEL01000047.1"/>
</dbReference>
<evidence type="ECO:0000259" key="8">
    <source>
        <dbReference type="PROSITE" id="PS50850"/>
    </source>
</evidence>
<evidence type="ECO:0000313" key="9">
    <source>
        <dbReference type="EMBL" id="OUA07030.1"/>
    </source>
</evidence>
<dbReference type="Gene3D" id="1.20.1250.20">
    <property type="entry name" value="MFS general substrate transporter like domains"/>
    <property type="match status" value="1"/>
</dbReference>
<dbReference type="PANTHER" id="PTHR43266:SF9">
    <property type="entry name" value="PERMEASE, MAJOR FACILITATOR SUPERFAMILY-RELATED"/>
    <property type="match status" value="1"/>
</dbReference>
<evidence type="ECO:0000313" key="10">
    <source>
        <dbReference type="Proteomes" id="UP000195030"/>
    </source>
</evidence>
<feature type="domain" description="Major facilitator superfamily (MFS) profile" evidence="8">
    <location>
        <begin position="12"/>
        <end position="417"/>
    </location>
</feature>
<dbReference type="SUPFAM" id="SSF103473">
    <property type="entry name" value="MFS general substrate transporter"/>
    <property type="match status" value="1"/>
</dbReference>
<evidence type="ECO:0000256" key="2">
    <source>
        <dbReference type="ARBA" id="ARBA00022448"/>
    </source>
</evidence>
<feature type="transmembrane region" description="Helical" evidence="7">
    <location>
        <begin position="174"/>
        <end position="196"/>
    </location>
</feature>
<comment type="caution">
    <text evidence="9">The sequence shown here is derived from an EMBL/GenBank/DDBJ whole genome shotgun (WGS) entry which is preliminary data.</text>
</comment>
<feature type="transmembrane region" description="Helical" evidence="7">
    <location>
        <begin position="103"/>
        <end position="123"/>
    </location>
</feature>
<keyword evidence="6 7" id="KW-0472">Membrane</keyword>
<evidence type="ECO:0000256" key="3">
    <source>
        <dbReference type="ARBA" id="ARBA00022475"/>
    </source>
</evidence>
<dbReference type="Proteomes" id="UP000195030">
    <property type="component" value="Unassembled WGS sequence"/>
</dbReference>
<dbReference type="EMBL" id="NFEL01000047">
    <property type="protein sequence ID" value="OUA07030.1"/>
    <property type="molecule type" value="Genomic_DNA"/>
</dbReference>
<name>A0A243GHE3_BACTF</name>
<comment type="subcellular location">
    <subcellularLocation>
        <location evidence="1">Cell membrane</location>
        <topology evidence="1">Multi-pass membrane protein</topology>
    </subcellularLocation>
</comment>
<keyword evidence="5 7" id="KW-1133">Transmembrane helix</keyword>
<feature type="transmembrane region" description="Helical" evidence="7">
    <location>
        <begin position="144"/>
        <end position="168"/>
    </location>
</feature>
<keyword evidence="4 7" id="KW-0812">Transmembrane</keyword>
<protein>
    <submittedName>
        <fullName evidence="9">MFS transporter</fullName>
    </submittedName>
</protein>
<dbReference type="InterPro" id="IPR020846">
    <property type="entry name" value="MFS_dom"/>
</dbReference>
<dbReference type="PROSITE" id="PS50850">
    <property type="entry name" value="MFS"/>
    <property type="match status" value="1"/>
</dbReference>
<feature type="transmembrane region" description="Helical" evidence="7">
    <location>
        <begin position="291"/>
        <end position="317"/>
    </location>
</feature>
<feature type="transmembrane region" description="Helical" evidence="7">
    <location>
        <begin position="262"/>
        <end position="284"/>
    </location>
</feature>
<dbReference type="InterPro" id="IPR011701">
    <property type="entry name" value="MFS"/>
</dbReference>